<dbReference type="STRING" id="1193181.BN10_1070023"/>
<protein>
    <recommendedName>
        <fullName evidence="3">DUF2332 domain-containing protein</fullName>
    </recommendedName>
</protein>
<evidence type="ECO:0000313" key="1">
    <source>
        <dbReference type="EMBL" id="CCH68583.1"/>
    </source>
</evidence>
<dbReference type="EMBL" id="CAIZ01000010">
    <property type="protein sequence ID" value="CCH68583.1"/>
    <property type="molecule type" value="Genomic_DNA"/>
</dbReference>
<evidence type="ECO:0008006" key="3">
    <source>
        <dbReference type="Google" id="ProtNLM"/>
    </source>
</evidence>
<reference evidence="1 2" key="1">
    <citation type="journal article" date="2013" name="ISME J.">
        <title>A metabolic model for members of the genus Tetrasphaera involved in enhanced biological phosphorus removal.</title>
        <authorList>
            <person name="Kristiansen R."/>
            <person name="Nguyen H.T.T."/>
            <person name="Saunders A.M."/>
            <person name="Nielsen J.L."/>
            <person name="Wimmer R."/>
            <person name="Le V.Q."/>
            <person name="McIlroy S.J."/>
            <person name="Petrovski S."/>
            <person name="Seviour R.J."/>
            <person name="Calteau A."/>
            <person name="Nielsen K.L."/>
            <person name="Nielsen P.H."/>
        </authorList>
    </citation>
    <scope>NUCLEOTIDE SEQUENCE [LARGE SCALE GENOMIC DNA]</scope>
    <source>
        <strain evidence="1 2">Lp2</strain>
    </source>
</reference>
<comment type="caution">
    <text evidence="1">The sequence shown here is derived from an EMBL/GenBank/DDBJ whole genome shotgun (WGS) entry which is preliminary data.</text>
</comment>
<proteinExistence type="predicted"/>
<sequence>MAAEVSRSLAEQFRDHFTGEHHLYWHLTKAMADDLEAGGVTARICAGWEGADPGAVVQLRLLAGLFREVLRGDADDLVPFYPCLGGLADPEGAWPLVHTVMVRSEERLRESLAVAPQTNEPGRSAALLVGLTEAVRRSGMPRVRLLEPGASAGLNLLVDLFRFEGDGWSWGDPESPVLIDAIGAQGFSPVGFEIVSRRGCDLYPVDAASEEGALRLRSFVWPFQVGRHERLSGALAVARRESVVVDAAGGADWVREQLAGPADDDVLTVIWQSVTRQYWPAAEVAALDAVIEEARSRMPVARVTMESPGKAGGFDRMTDHSSGRPVIEVDGEVVAGCDYHGPPIEFRLPLTSVCRPLTIANPSPPGPASVGCSHE</sequence>
<dbReference type="OrthoDB" id="8899077at2"/>
<dbReference type="InterPro" id="IPR011200">
    <property type="entry name" value="UCP012608"/>
</dbReference>
<accession>N0DXE9</accession>
<name>N0DXE9_9MICO</name>
<organism evidence="1 2">
    <name type="scientific">Phycicoccus elongatus Lp2</name>
    <dbReference type="NCBI Taxonomy" id="1193181"/>
    <lineage>
        <taxon>Bacteria</taxon>
        <taxon>Bacillati</taxon>
        <taxon>Actinomycetota</taxon>
        <taxon>Actinomycetes</taxon>
        <taxon>Micrococcales</taxon>
        <taxon>Intrasporangiaceae</taxon>
        <taxon>Phycicoccus</taxon>
    </lineage>
</organism>
<dbReference type="AlphaFoldDB" id="N0DXE9"/>
<dbReference type="RefSeq" id="WP_010851487.1">
    <property type="nucleotide sequence ID" value="NZ_HF570956.1"/>
</dbReference>
<dbReference type="HOGENOM" id="CLU_065141_1_0_11"/>
<keyword evidence="2" id="KW-1185">Reference proteome</keyword>
<evidence type="ECO:0000313" key="2">
    <source>
        <dbReference type="Proteomes" id="UP000013167"/>
    </source>
</evidence>
<dbReference type="Proteomes" id="UP000013167">
    <property type="component" value="Unassembled WGS sequence"/>
</dbReference>
<gene>
    <name evidence="1" type="ORF">BN10_1070023</name>
</gene>
<dbReference type="eggNOG" id="COG4427">
    <property type="taxonomic scope" value="Bacteria"/>
</dbReference>
<dbReference type="Pfam" id="PF10094">
    <property type="entry name" value="DUF2332"/>
    <property type="match status" value="1"/>
</dbReference>